<feature type="signal peptide" evidence="2">
    <location>
        <begin position="1"/>
        <end position="22"/>
    </location>
</feature>
<keyword evidence="2" id="KW-0732">Signal</keyword>
<dbReference type="EMBL" id="OU963871">
    <property type="protein sequence ID" value="CAH0383537.1"/>
    <property type="molecule type" value="Genomic_DNA"/>
</dbReference>
<dbReference type="AlphaFoldDB" id="A0A9P0A3J7"/>
<feature type="region of interest" description="Disordered" evidence="1">
    <location>
        <begin position="19"/>
        <end position="213"/>
    </location>
</feature>
<evidence type="ECO:0000256" key="2">
    <source>
        <dbReference type="SAM" id="SignalP"/>
    </source>
</evidence>
<sequence length="787" mass="88633">MIAVKILIVTGLLVISPDLCQPMKPHTSVETGTRYPSPPPSPDQHTHRRSSSPQNQLPSSSRTGEGTNHITSKGSHVVYTDNHNLHKVSSVRTRRVDSDYWTKSHPSKPEPQRMQSYGESEPFLGEGSSSSYTHTTGSIETPTHHRKVPLQRSHAMTEPEISHAMPKPEIESGLKSPRKGSVSPEKRPLLSTGKTAITTGGKPPKHSSTSTSTGIRAGLHKIGEVFKSKEEGYKRLDKGKSPALSPEEQIVFGVFKKEGGHSITFEECGEKCKAHFGEMYLPNDDNRAPLALPIIVKDKKTKAVSCNCTMNAEQIHGLLKRVKLGDRYRTDFLSLARQSFCSARLWLYGEEVPVDIPYEVESKERKSQAEKAKFSRLTSISGAAVVSPLVAQRIIREEDERKAQLKRLEREKNKKVEGSSKDRSKKGKDAAEISPDEERKARAEMEKNKRMEASSEDPSKKGESVAEIEMEEEGEIIVGVFPSRKEHEEAFTKESCKTLCKEFFGYVEMWHGSSRTGLTQPKLLDNSKTCSCIVNPALTLWAVETGLDTTFLEDFRHFYCNGQFWFSRTGKTTGLFYISNQYDMDSTQRRNREETFNAAKAREIHEKKLPAMRRSEEAKEQSEAKPHQSEGKAQQSKAGAQQSKAKVQSHMILVGSIHRNWRETLTIESCQKKCNDKFGFVSNWSESAPPGATGHNRPQITWAPIQFTTAKVSANGKDCECYFNQEEIYEYLDGRKGELKVNKIKNTLDWLLKHNHNEKDYNEGVKSLRIKQHFRIVDANGRDKDVP</sequence>
<evidence type="ECO:0000313" key="3">
    <source>
        <dbReference type="EMBL" id="CAH0383537.1"/>
    </source>
</evidence>
<organism evidence="3 4">
    <name type="scientific">Bemisia tabaci</name>
    <name type="common">Sweetpotato whitefly</name>
    <name type="synonym">Aleurodes tabaci</name>
    <dbReference type="NCBI Taxonomy" id="7038"/>
    <lineage>
        <taxon>Eukaryota</taxon>
        <taxon>Metazoa</taxon>
        <taxon>Ecdysozoa</taxon>
        <taxon>Arthropoda</taxon>
        <taxon>Hexapoda</taxon>
        <taxon>Insecta</taxon>
        <taxon>Pterygota</taxon>
        <taxon>Neoptera</taxon>
        <taxon>Paraneoptera</taxon>
        <taxon>Hemiptera</taxon>
        <taxon>Sternorrhyncha</taxon>
        <taxon>Aleyrodoidea</taxon>
        <taxon>Aleyrodidae</taxon>
        <taxon>Aleyrodinae</taxon>
        <taxon>Bemisia</taxon>
    </lineage>
</organism>
<feature type="compositionally biased region" description="Low complexity" evidence="1">
    <location>
        <begin position="125"/>
        <end position="138"/>
    </location>
</feature>
<feature type="region of interest" description="Disordered" evidence="1">
    <location>
        <begin position="406"/>
        <end position="467"/>
    </location>
</feature>
<feature type="compositionally biased region" description="Polar residues" evidence="1">
    <location>
        <begin position="63"/>
        <end position="74"/>
    </location>
</feature>
<feature type="chain" id="PRO_5040388376" evidence="2">
    <location>
        <begin position="23"/>
        <end position="787"/>
    </location>
</feature>
<feature type="compositionally biased region" description="Low complexity" evidence="1">
    <location>
        <begin position="51"/>
        <end position="62"/>
    </location>
</feature>
<name>A0A9P0A3J7_BEMTA</name>
<dbReference type="Proteomes" id="UP001152759">
    <property type="component" value="Chromosome 10"/>
</dbReference>
<feature type="compositionally biased region" description="Basic and acidic residues" evidence="1">
    <location>
        <begin position="94"/>
        <end position="111"/>
    </location>
</feature>
<feature type="compositionally biased region" description="Basic and acidic residues" evidence="1">
    <location>
        <begin position="597"/>
        <end position="630"/>
    </location>
</feature>
<protein>
    <submittedName>
        <fullName evidence="3">Uncharacterized protein</fullName>
    </submittedName>
</protein>
<feature type="compositionally biased region" description="Basic and acidic residues" evidence="1">
    <location>
        <begin position="406"/>
        <end position="464"/>
    </location>
</feature>
<evidence type="ECO:0000256" key="1">
    <source>
        <dbReference type="SAM" id="MobiDB-lite"/>
    </source>
</evidence>
<gene>
    <name evidence="3" type="ORF">BEMITA_LOCUS2977</name>
</gene>
<feature type="compositionally biased region" description="Low complexity" evidence="1">
    <location>
        <begin position="631"/>
        <end position="645"/>
    </location>
</feature>
<evidence type="ECO:0000313" key="4">
    <source>
        <dbReference type="Proteomes" id="UP001152759"/>
    </source>
</evidence>
<feature type="compositionally biased region" description="Basic and acidic residues" evidence="1">
    <location>
        <begin position="155"/>
        <end position="172"/>
    </location>
</feature>
<keyword evidence="4" id="KW-1185">Reference proteome</keyword>
<feature type="region of interest" description="Disordered" evidence="1">
    <location>
        <begin position="597"/>
        <end position="645"/>
    </location>
</feature>
<accession>A0A9P0A3J7</accession>
<proteinExistence type="predicted"/>
<reference evidence="3" key="1">
    <citation type="submission" date="2021-12" db="EMBL/GenBank/DDBJ databases">
        <authorList>
            <person name="King R."/>
        </authorList>
    </citation>
    <scope>NUCLEOTIDE SEQUENCE</scope>
</reference>